<keyword evidence="1" id="KW-0472">Membrane</keyword>
<keyword evidence="1" id="KW-1133">Transmembrane helix</keyword>
<protein>
    <submittedName>
        <fullName evidence="2">Uncharacterized protein</fullName>
    </submittedName>
</protein>
<sequence length="177" mass="18422">MSAHDLPLPALLAAFAVTATAGWLAGGRRRGVPAIGTGLLAVQGALHLIFSGAGPGGQSAEHHQHQYQYQQYEAATTAMDTDAGMLAAHLLAAAVCALWLARGEAAFFRLAQAIGTLAFAPLRLLLTAVRLPEAVRPPVRHRSRTPRFHGVVLAHTLVRRGPPALPAPFATAPGAAV</sequence>
<dbReference type="GeneID" id="55655766"/>
<reference evidence="2 3" key="1">
    <citation type="submission" date="2018-01" db="EMBL/GenBank/DDBJ databases">
        <title>Complete genome sequence of Streptomyces lunaelactis MM109T, a Ferroverdin A producer isolated from cave moonmilk deposits.</title>
        <authorList>
            <person name="Naome A."/>
            <person name="Martinet L."/>
            <person name="Maciejewska M."/>
            <person name="Anderssen S."/>
            <person name="Adam D."/>
            <person name="Tenconi E."/>
            <person name="Deflandre B."/>
            <person name="Arguelles-Arias A."/>
            <person name="Calusinska M."/>
            <person name="Copieters W."/>
            <person name="Karim L."/>
            <person name="Hanikenne M."/>
            <person name="Baurain D."/>
            <person name="van Wezel G."/>
            <person name="Smargiasso N."/>
            <person name="de Pauw E."/>
            <person name="Delfosse P."/>
            <person name="Rigali S."/>
        </authorList>
    </citation>
    <scope>NUCLEOTIDE SEQUENCE [LARGE SCALE GENOMIC DNA]</scope>
    <source>
        <strain evidence="2 3">MM109</strain>
    </source>
</reference>
<evidence type="ECO:0000313" key="3">
    <source>
        <dbReference type="Proteomes" id="UP000244201"/>
    </source>
</evidence>
<accession>A0A2R4T0F7</accession>
<proteinExistence type="predicted"/>
<name>A0A2R4T0F7_9ACTN</name>
<gene>
    <name evidence="2" type="ORF">SLUN_10885</name>
</gene>
<dbReference type="Proteomes" id="UP000244201">
    <property type="component" value="Chromosome"/>
</dbReference>
<dbReference type="KEGG" id="slk:SLUN_10885"/>
<feature type="transmembrane region" description="Helical" evidence="1">
    <location>
        <begin position="83"/>
        <end position="101"/>
    </location>
</feature>
<organism evidence="2 3">
    <name type="scientific">Streptomyces lunaelactis</name>
    <dbReference type="NCBI Taxonomy" id="1535768"/>
    <lineage>
        <taxon>Bacteria</taxon>
        <taxon>Bacillati</taxon>
        <taxon>Actinomycetota</taxon>
        <taxon>Actinomycetes</taxon>
        <taxon>Kitasatosporales</taxon>
        <taxon>Streptomycetaceae</taxon>
        <taxon>Streptomyces</taxon>
    </lineage>
</organism>
<dbReference type="OrthoDB" id="5191668at2"/>
<keyword evidence="1" id="KW-0812">Transmembrane</keyword>
<evidence type="ECO:0000313" key="2">
    <source>
        <dbReference type="EMBL" id="AVZ72623.1"/>
    </source>
</evidence>
<dbReference type="AlphaFoldDB" id="A0A2R4T0F7"/>
<dbReference type="EMBL" id="CP026304">
    <property type="protein sequence ID" value="AVZ72623.1"/>
    <property type="molecule type" value="Genomic_DNA"/>
</dbReference>
<feature type="transmembrane region" description="Helical" evidence="1">
    <location>
        <begin position="6"/>
        <end position="25"/>
    </location>
</feature>
<evidence type="ECO:0000256" key="1">
    <source>
        <dbReference type="SAM" id="Phobius"/>
    </source>
</evidence>
<keyword evidence="3" id="KW-1185">Reference proteome</keyword>
<dbReference type="RefSeq" id="WP_108148305.1">
    <property type="nucleotide sequence ID" value="NZ_CP026304.1"/>
</dbReference>